<feature type="compositionally biased region" description="Basic and acidic residues" evidence="1">
    <location>
        <begin position="312"/>
        <end position="321"/>
    </location>
</feature>
<comment type="caution">
    <text evidence="3">The sequence shown here is derived from an EMBL/GenBank/DDBJ whole genome shotgun (WGS) entry which is preliminary data.</text>
</comment>
<keyword evidence="2" id="KW-0732">Signal</keyword>
<reference evidence="3" key="1">
    <citation type="submission" date="2020-05" db="EMBL/GenBank/DDBJ databases">
        <title>Identification of trans-AT polyketide cluster in two marine bacteria, producers of a novel glutaramide-containing polyketide sesbanimide D and analogs.</title>
        <authorList>
            <person name="Kacar D."/>
            <person name="Rodriguez P."/>
            <person name="Canedo L."/>
            <person name="Gonzalez E."/>
            <person name="Galan B."/>
            <person name="De La Calle F."/>
            <person name="Garcia J.L."/>
        </authorList>
    </citation>
    <scope>NUCLEOTIDE SEQUENCE</scope>
    <source>
        <strain evidence="3">PHM038</strain>
    </source>
</reference>
<dbReference type="EMBL" id="JABFCZ010000004">
    <property type="protein sequence ID" value="MBD1545390.1"/>
    <property type="molecule type" value="Genomic_DNA"/>
</dbReference>
<evidence type="ECO:0000256" key="1">
    <source>
        <dbReference type="SAM" id="MobiDB-lite"/>
    </source>
</evidence>
<dbReference type="SUPFAM" id="SSF51004">
    <property type="entry name" value="C-terminal (heme d1) domain of cytochrome cd1-nitrite reductase"/>
    <property type="match status" value="1"/>
</dbReference>
<dbReference type="InterPro" id="IPR015943">
    <property type="entry name" value="WD40/YVTN_repeat-like_dom_sf"/>
</dbReference>
<sequence length="333" mass="35326">MPFTRVFRRSKQLLFCCFLLTSPAGGPALAGSFAFVTNQNSSDVSVLDLENRKEIQRIPVAGKPAGIAVSARLNAFYTVSPDSKTVRRFSLSTCKVIASAELPGGPMAVAAAPQSGLVFVSDWYNARIFVLDAEELTLTGELKTGGAPAEMIVAEDGSWLASADRDSNQVSIFDLPDMTLRARIAVGERPFGIGVDPQGRIHAANVGSDSVSVIDPETKSVIATVPVGARPYGVAFANGRAFTTDQYADTVSVYRLSDFAPEDTLDVGEYPEGIDATPDGRLVVSTNWFSNTVSLIDPETLEVVGEIETGDGPRADGKFIHETSGGDVPCAKN</sequence>
<dbReference type="InterPro" id="IPR011964">
    <property type="entry name" value="YVTN_b-propeller_repeat"/>
</dbReference>
<feature type="region of interest" description="Disordered" evidence="1">
    <location>
        <begin position="312"/>
        <end position="333"/>
    </location>
</feature>
<evidence type="ECO:0000313" key="3">
    <source>
        <dbReference type="EMBL" id="MBD1545390.1"/>
    </source>
</evidence>
<feature type="chain" id="PRO_5037495780" evidence="2">
    <location>
        <begin position="31"/>
        <end position="333"/>
    </location>
</feature>
<evidence type="ECO:0000313" key="4">
    <source>
        <dbReference type="Proteomes" id="UP000598467"/>
    </source>
</evidence>
<dbReference type="Proteomes" id="UP000598467">
    <property type="component" value="Unassembled WGS sequence"/>
</dbReference>
<dbReference type="AlphaFoldDB" id="A0A926NXD3"/>
<evidence type="ECO:0000256" key="2">
    <source>
        <dbReference type="SAM" id="SignalP"/>
    </source>
</evidence>
<name>A0A926NXD3_9HYPH</name>
<gene>
    <name evidence="3" type="ORF">HK439_03900</name>
</gene>
<dbReference type="InterPro" id="IPR011048">
    <property type="entry name" value="Haem_d1_sf"/>
</dbReference>
<protein>
    <submittedName>
        <fullName evidence="3">YncE family protein</fullName>
    </submittedName>
</protein>
<dbReference type="PANTHER" id="PTHR47197">
    <property type="entry name" value="PROTEIN NIRF"/>
    <property type="match status" value="1"/>
</dbReference>
<proteinExistence type="predicted"/>
<accession>A0A926NXD3</accession>
<dbReference type="PANTHER" id="PTHR47197:SF3">
    <property type="entry name" value="DIHYDRO-HEME D1 DEHYDROGENASE"/>
    <property type="match status" value="1"/>
</dbReference>
<feature type="signal peptide" evidence="2">
    <location>
        <begin position="1"/>
        <end position="30"/>
    </location>
</feature>
<dbReference type="InterPro" id="IPR051200">
    <property type="entry name" value="Host-pathogen_enzymatic-act"/>
</dbReference>
<dbReference type="Gene3D" id="2.130.10.10">
    <property type="entry name" value="YVTN repeat-like/Quinoprotein amine dehydrogenase"/>
    <property type="match status" value="2"/>
</dbReference>
<dbReference type="NCBIfam" id="TIGR02276">
    <property type="entry name" value="beta_rpt_yvtn"/>
    <property type="match status" value="3"/>
</dbReference>
<organism evidence="3 4">
    <name type="scientific">Roseibium aggregatum</name>
    <dbReference type="NCBI Taxonomy" id="187304"/>
    <lineage>
        <taxon>Bacteria</taxon>
        <taxon>Pseudomonadati</taxon>
        <taxon>Pseudomonadota</taxon>
        <taxon>Alphaproteobacteria</taxon>
        <taxon>Hyphomicrobiales</taxon>
        <taxon>Stappiaceae</taxon>
        <taxon>Roseibium</taxon>
    </lineage>
</organism>